<feature type="compositionally biased region" description="Polar residues" evidence="2">
    <location>
        <begin position="314"/>
        <end position="328"/>
    </location>
</feature>
<feature type="region of interest" description="Disordered" evidence="2">
    <location>
        <begin position="418"/>
        <end position="464"/>
    </location>
</feature>
<feature type="compositionally biased region" description="Polar residues" evidence="2">
    <location>
        <begin position="874"/>
        <end position="886"/>
    </location>
</feature>
<feature type="compositionally biased region" description="Polar residues" evidence="2">
    <location>
        <begin position="656"/>
        <end position="675"/>
    </location>
</feature>
<accession>V6U2W7</accession>
<feature type="compositionally biased region" description="Low complexity" evidence="2">
    <location>
        <begin position="599"/>
        <end position="610"/>
    </location>
</feature>
<feature type="non-terminal residue" evidence="3">
    <location>
        <position position="1"/>
    </location>
</feature>
<dbReference type="Pfam" id="PF12796">
    <property type="entry name" value="Ank_2"/>
    <property type="match status" value="4"/>
</dbReference>
<dbReference type="InterPro" id="IPR002110">
    <property type="entry name" value="Ankyrin_rpt"/>
</dbReference>
<feature type="compositionally biased region" description="Low complexity" evidence="2">
    <location>
        <begin position="446"/>
        <end position="464"/>
    </location>
</feature>
<dbReference type="EMBL" id="AHHH01000007">
    <property type="protein sequence ID" value="ESU45331.1"/>
    <property type="molecule type" value="Genomic_DNA"/>
</dbReference>
<feature type="region of interest" description="Disordered" evidence="2">
    <location>
        <begin position="362"/>
        <end position="401"/>
    </location>
</feature>
<dbReference type="OrthoDB" id="194358at2759"/>
<gene>
    <name evidence="3" type="ORF">GSB_14872</name>
</gene>
<feature type="compositionally biased region" description="Polar residues" evidence="2">
    <location>
        <begin position="683"/>
        <end position="694"/>
    </location>
</feature>
<feature type="region of interest" description="Disordered" evidence="2">
    <location>
        <begin position="656"/>
        <end position="696"/>
    </location>
</feature>
<evidence type="ECO:0000313" key="4">
    <source>
        <dbReference type="Proteomes" id="UP000018040"/>
    </source>
</evidence>
<feature type="region of interest" description="Disordered" evidence="2">
    <location>
        <begin position="522"/>
        <end position="633"/>
    </location>
</feature>
<dbReference type="VEuPathDB" id="GiardiaDB:DHA2_14872"/>
<protein>
    <submittedName>
        <fullName evidence="3">Ankyrin repeat protein</fullName>
    </submittedName>
</protein>
<feature type="region of interest" description="Disordered" evidence="2">
    <location>
        <begin position="280"/>
        <end position="330"/>
    </location>
</feature>
<dbReference type="VEuPathDB" id="GiardiaDB:GL50803_0014872"/>
<dbReference type="VEuPathDB" id="GiardiaDB:QR46_3071"/>
<dbReference type="InterPro" id="IPR036770">
    <property type="entry name" value="Ankyrin_rpt-contain_sf"/>
</dbReference>
<name>V6U2W7_GIAIN</name>
<sequence length="1258" mass="138598">VMELRNVEEWFKAVEEKDMERLMYNASNFHRVTNDEGNTALILAAGRNEPEIVSLLAQLEYGMRNKQGYTALMAAAMYDADECCKILLPLEKDLRLRDGGTALMVAAAVGSVNAFNVLFPAMGDTIDTAGRGVLSVAASAGQLEIIKQILPQNENYHLRKLPHDMRAAIQVAIANRHDDVSNYLHQILTDNGTLDSSLNPLTPRMKTLRELSQSNPGLATMGATGLNTLGYTMPLTADTCSPNDLSLSTRGFQDTVQCEHDPDEICNRCLKKLNGLRNTTTRSNFTTQRDVMNGADTPPRPPSQTRSDSRAASVRSQSPHSLLGTTRSGIGGGNYSRYDNYLHNTKSQLFQNHEASMRAASIRASSVERTTRASRVDTPSRVAQGDSLRRPQVNRYPKSAKAAKMPFNSDFIAALQDNRIPDIKNEGPYNPVRPKSRSTSNRSAYGTKSTGSNLSSSSSGPPVGITTEVKIDSFPHVKSTFIDDLPGKKSFKHVTSKVDSGIGNKMMPYDLRNASSYRIDADTRSHLSPSVDTTTAPLDPEAYDNDPLYNADGLDTHSYTQPLPSSDTMELKKSVASAVKSTTNSSPRSSVYRERTTSRSRSPTSPSLTRALGESTTTSSIRNSSVQSAVSRTKNLSSSVLGASLTNWQQDQLTKSTTEASIRQRQASKAPYTQRSLRDVKSTGYTQSPTQGVTPPQFYVRPVNRFESDKALVTVDQPYKNIIEDPSTTDNDQQLNRLSRPRSVTKLVRRPLHMLKQESNLMDNLRKTLVKTLHDQSLEASKSHIHSTTGPKMPGEALYDTLNRDPSMFTTDLLSEERQCLDIPYTYEEGRRLLAQYPESPSYCQDEVLDHKEPDLTISDTSTDLMRKLCAGEWSSQESQNQAASTKKSKRKGLDIGATKKLSDLSEAGSQANDGSSALMFAVKYNNIDAIKKLIDSEGGLTMRSGHTALMIACIYGNTEAALMLTERERGIQTRDKWTALMLCTKYNRYDVATELVPHECTLQNSMGNTALILAAYTGSLPFATLLSSYEKGIKNKVGRTALMTAVNFNHTEIINMLIDAEAGVQDNEGTSALMIAAQQNKLDIVHKLAPKEAKLRSSMQRTAMMMATKLGYSRIVSELSDLEGGLQDSDGWTALIIAALMNNISIVEILREKESGLHTNKGWTALMLASRCGYIEVANLLVHREAGIQMENGWCAIMSAAINGHIDIVKLLFPYEGHLKDNKGNTPMSIAFKRGYTELYNVLNELSLRKDAPWKPI</sequence>
<dbReference type="VEuPathDB" id="GiardiaDB:GL50581_1443"/>
<feature type="compositionally biased region" description="Polar residues" evidence="2">
    <location>
        <begin position="280"/>
        <end position="290"/>
    </location>
</feature>
<feature type="region of interest" description="Disordered" evidence="2">
    <location>
        <begin position="873"/>
        <end position="892"/>
    </location>
</feature>
<dbReference type="PANTHER" id="PTHR24120:SF4">
    <property type="entry name" value="GH07239P"/>
    <property type="match status" value="1"/>
</dbReference>
<proteinExistence type="predicted"/>
<reference evidence="4" key="1">
    <citation type="submission" date="2012-02" db="EMBL/GenBank/DDBJ databases">
        <title>Genome sequencing of Giardia lamblia Genotypes A2 and B isolates (DH and GS) and comparative analysis with the genomes of Genotypes A1 and E (WB and Pig).</title>
        <authorList>
            <person name="Adam R."/>
            <person name="Dahlstrom E."/>
            <person name="Martens C."/>
            <person name="Bruno D."/>
            <person name="Barbian K."/>
            <person name="Porcella S.F."/>
            <person name="Nash T."/>
        </authorList>
    </citation>
    <scope>NUCLEOTIDE SEQUENCE</scope>
    <source>
        <strain evidence="4">GS</strain>
    </source>
</reference>
<feature type="repeat" description="ANK" evidence="1">
    <location>
        <begin position="1162"/>
        <end position="1194"/>
    </location>
</feature>
<evidence type="ECO:0000256" key="1">
    <source>
        <dbReference type="PROSITE-ProRule" id="PRU00023"/>
    </source>
</evidence>
<organism evidence="3 4">
    <name type="scientific">Giardia intestinalis</name>
    <name type="common">Giardia lamblia</name>
    <dbReference type="NCBI Taxonomy" id="5741"/>
    <lineage>
        <taxon>Eukaryota</taxon>
        <taxon>Metamonada</taxon>
        <taxon>Diplomonadida</taxon>
        <taxon>Hexamitidae</taxon>
        <taxon>Giardiinae</taxon>
        <taxon>Giardia</taxon>
    </lineage>
</organism>
<keyword evidence="1" id="KW-0040">ANK repeat</keyword>
<feature type="repeat" description="ANK" evidence="1">
    <location>
        <begin position="1038"/>
        <end position="1070"/>
    </location>
</feature>
<feature type="compositionally biased region" description="Polar residues" evidence="2">
    <location>
        <begin position="557"/>
        <end position="568"/>
    </location>
</feature>
<dbReference type="PROSITE" id="PS50088">
    <property type="entry name" value="ANK_REPEAT"/>
    <property type="match status" value="2"/>
</dbReference>
<dbReference type="SMART" id="SM00248">
    <property type="entry name" value="ANK"/>
    <property type="match status" value="15"/>
</dbReference>
<evidence type="ECO:0000256" key="2">
    <source>
        <dbReference type="SAM" id="MobiDB-lite"/>
    </source>
</evidence>
<dbReference type="Proteomes" id="UP000018040">
    <property type="component" value="Unassembled WGS sequence"/>
</dbReference>
<comment type="caution">
    <text evidence="3">The sequence shown here is derived from an EMBL/GenBank/DDBJ whole genome shotgun (WGS) entry which is preliminary data.</text>
</comment>
<reference evidence="3 4" key="2">
    <citation type="journal article" date="2013" name="Genome Biol. Evol.">
        <title>Genome sequencing of Giardia lamblia genotypes A2 and B isolates (DH and GS) and comparative analysis with the genomes of genotypes A1 and E (WB and Pig).</title>
        <authorList>
            <person name="Adam R.D."/>
            <person name="Dahlstrom E.W."/>
            <person name="Martens C.A."/>
            <person name="Bruno D.P."/>
            <person name="Barbian K.D."/>
            <person name="Ricklefs S.M."/>
            <person name="Hernandez M.M."/>
            <person name="Narla N.P."/>
            <person name="Patel R.B."/>
            <person name="Porcella S.F."/>
            <person name="Nash T.E."/>
        </authorList>
    </citation>
    <scope>NUCLEOTIDE SEQUENCE [LARGE SCALE GENOMIC DNA]</scope>
    <source>
        <strain evidence="3 4">GS</strain>
    </source>
</reference>
<feature type="compositionally biased region" description="Polar residues" evidence="2">
    <location>
        <begin position="526"/>
        <end position="536"/>
    </location>
</feature>
<dbReference type="Gene3D" id="1.25.40.20">
    <property type="entry name" value="Ankyrin repeat-containing domain"/>
    <property type="match status" value="3"/>
</dbReference>
<evidence type="ECO:0000313" key="3">
    <source>
        <dbReference type="EMBL" id="ESU45331.1"/>
    </source>
</evidence>
<feature type="compositionally biased region" description="Polar residues" evidence="2">
    <location>
        <begin position="614"/>
        <end position="633"/>
    </location>
</feature>
<dbReference type="PANTHER" id="PTHR24120">
    <property type="entry name" value="GH07239P"/>
    <property type="match status" value="1"/>
</dbReference>
<dbReference type="AlphaFoldDB" id="V6U2W7"/>
<dbReference type="SUPFAM" id="SSF48403">
    <property type="entry name" value="Ankyrin repeat"/>
    <property type="match status" value="2"/>
</dbReference>